<organism evidence="1 2">
    <name type="scientific">Bionectria ochroleuca</name>
    <name type="common">Gliocladium roseum</name>
    <dbReference type="NCBI Taxonomy" id="29856"/>
    <lineage>
        <taxon>Eukaryota</taxon>
        <taxon>Fungi</taxon>
        <taxon>Dikarya</taxon>
        <taxon>Ascomycota</taxon>
        <taxon>Pezizomycotina</taxon>
        <taxon>Sordariomycetes</taxon>
        <taxon>Hypocreomycetidae</taxon>
        <taxon>Hypocreales</taxon>
        <taxon>Bionectriaceae</taxon>
        <taxon>Clonostachys</taxon>
    </lineage>
</organism>
<dbReference type="EMBL" id="CABFNS010000860">
    <property type="protein sequence ID" value="VUC33253.1"/>
    <property type="molecule type" value="Genomic_DNA"/>
</dbReference>
<comment type="caution">
    <text evidence="1">The sequence shown here is derived from an EMBL/GenBank/DDBJ whole genome shotgun (WGS) entry which is preliminary data.</text>
</comment>
<name>A0ABY6UQF3_BIOOC</name>
<accession>A0ABY6UQF3</accession>
<protein>
    <submittedName>
        <fullName evidence="1">Uncharacterized protein</fullName>
    </submittedName>
</protein>
<proteinExistence type="predicted"/>
<gene>
    <name evidence="1" type="ORF">CLO192961_LOCUS344993</name>
</gene>
<keyword evidence="2" id="KW-1185">Reference proteome</keyword>
<reference evidence="1 2" key="1">
    <citation type="submission" date="2019-06" db="EMBL/GenBank/DDBJ databases">
        <authorList>
            <person name="Broberg M."/>
        </authorList>
    </citation>
    <scope>NUCLEOTIDE SEQUENCE [LARGE SCALE GENOMIC DNA]</scope>
</reference>
<evidence type="ECO:0000313" key="1">
    <source>
        <dbReference type="EMBL" id="VUC33253.1"/>
    </source>
</evidence>
<sequence length="244" mass="24407">MAVSLGSKPKYVPLHDGVHLYTVNRTLDRKSFSNVITQALRGGSDVSIRLGPSIELGDKSVVVVCQVSLGLDADHLHVVNVPEAEADAARKDLVEVAEVGGDAVDVDDVLAAVAAGVGVASADLDGAHVVLAGAARLGQPVLGGDVAVPEQLGWQARDGVVGLGDAVDGASLAGDEVAELSVANARGAVGVDVDVVAGVAQVGNPVADVGTAADGEDNLLSDIVDGSVARDASCLTTDQSGQRL</sequence>
<evidence type="ECO:0000313" key="2">
    <source>
        <dbReference type="Proteomes" id="UP000766486"/>
    </source>
</evidence>
<dbReference type="Proteomes" id="UP000766486">
    <property type="component" value="Unassembled WGS sequence"/>
</dbReference>